<dbReference type="InterPro" id="IPR012340">
    <property type="entry name" value="NA-bd_OB-fold"/>
</dbReference>
<feature type="domain" description="ChsH2 rubredoxin-like zinc ribbon" evidence="2">
    <location>
        <begin position="16"/>
        <end position="51"/>
    </location>
</feature>
<accession>A0A1M6PPX1</accession>
<evidence type="ECO:0000259" key="1">
    <source>
        <dbReference type="Pfam" id="PF01796"/>
    </source>
</evidence>
<dbReference type="Gene3D" id="6.10.30.10">
    <property type="match status" value="1"/>
</dbReference>
<sequence>MRRPAPRRGLYDDPYWQYAAAGELRLQRCSACGHVRYPPGPACPECLAPEHTWDLMSGAGRLLAWTVFHRPYFPEIPVPYVVAAVRVPEGPILIGNLLGTDQPVHDMPLRAVFEDATGADGTAFRLCQWVPADARVPVSSPTEEHA</sequence>
<dbReference type="Pfam" id="PF01796">
    <property type="entry name" value="OB_ChsH2_C"/>
    <property type="match status" value="1"/>
</dbReference>
<dbReference type="SUPFAM" id="SSF50249">
    <property type="entry name" value="Nucleic acid-binding proteins"/>
    <property type="match status" value="1"/>
</dbReference>
<dbReference type="InterPro" id="IPR022002">
    <property type="entry name" value="ChsH2_Znr"/>
</dbReference>
<dbReference type="AlphaFoldDB" id="A0A1M6PPX1"/>
<protein>
    <submittedName>
        <fullName evidence="3">Uncharacterized OB-fold protein, contains Zn-ribbon domain</fullName>
    </submittedName>
</protein>
<feature type="domain" description="ChsH2 C-terminal OB-fold" evidence="1">
    <location>
        <begin position="53"/>
        <end position="114"/>
    </location>
</feature>
<reference evidence="3 4" key="1">
    <citation type="submission" date="2016-11" db="EMBL/GenBank/DDBJ databases">
        <authorList>
            <person name="Jaros S."/>
            <person name="Januszkiewicz K."/>
            <person name="Wedrychowicz H."/>
        </authorList>
    </citation>
    <scope>NUCLEOTIDE SEQUENCE [LARGE SCALE GENOMIC DNA]</scope>
    <source>
        <strain evidence="3 4">DSM 43832</strain>
    </source>
</reference>
<dbReference type="PANTHER" id="PTHR34075">
    <property type="entry name" value="BLR3430 PROTEIN"/>
    <property type="match status" value="1"/>
</dbReference>
<keyword evidence="4" id="KW-1185">Reference proteome</keyword>
<evidence type="ECO:0000313" key="4">
    <source>
        <dbReference type="Proteomes" id="UP000184363"/>
    </source>
</evidence>
<dbReference type="EMBL" id="FRAP01000002">
    <property type="protein sequence ID" value="SHK09990.1"/>
    <property type="molecule type" value="Genomic_DNA"/>
</dbReference>
<dbReference type="InterPro" id="IPR002878">
    <property type="entry name" value="ChsH2_C"/>
</dbReference>
<dbReference type="Proteomes" id="UP000184363">
    <property type="component" value="Unassembled WGS sequence"/>
</dbReference>
<evidence type="ECO:0000259" key="2">
    <source>
        <dbReference type="Pfam" id="PF12172"/>
    </source>
</evidence>
<dbReference type="Pfam" id="PF12172">
    <property type="entry name" value="zf-ChsH2"/>
    <property type="match status" value="1"/>
</dbReference>
<evidence type="ECO:0000313" key="3">
    <source>
        <dbReference type="EMBL" id="SHK09990.1"/>
    </source>
</evidence>
<dbReference type="InterPro" id="IPR052513">
    <property type="entry name" value="Thioester_dehydratase-like"/>
</dbReference>
<name>A0A1M6PPX1_PSETH</name>
<proteinExistence type="predicted"/>
<gene>
    <name evidence="3" type="ORF">SAMN05443637_102392</name>
</gene>
<dbReference type="STRING" id="1848.SAMN05443637_102392"/>
<dbReference type="OrthoDB" id="4275032at2"/>
<organism evidence="3 4">
    <name type="scientific">Pseudonocardia thermophila</name>
    <dbReference type="NCBI Taxonomy" id="1848"/>
    <lineage>
        <taxon>Bacteria</taxon>
        <taxon>Bacillati</taxon>
        <taxon>Actinomycetota</taxon>
        <taxon>Actinomycetes</taxon>
        <taxon>Pseudonocardiales</taxon>
        <taxon>Pseudonocardiaceae</taxon>
        <taxon>Pseudonocardia</taxon>
    </lineage>
</organism>
<dbReference type="PANTHER" id="PTHR34075:SF5">
    <property type="entry name" value="BLR3430 PROTEIN"/>
    <property type="match status" value="1"/>
</dbReference>
<dbReference type="RefSeq" id="WP_073455498.1">
    <property type="nucleotide sequence ID" value="NZ_CALGVN010000036.1"/>
</dbReference>